<reference evidence="6" key="1">
    <citation type="journal article" date="2019" name="Int. J. Syst. Evol. Microbiol.">
        <title>The Global Catalogue of Microorganisms (GCM) 10K type strain sequencing project: providing services to taxonomists for standard genome sequencing and annotation.</title>
        <authorList>
            <consortium name="The Broad Institute Genomics Platform"/>
            <consortium name="The Broad Institute Genome Sequencing Center for Infectious Disease"/>
            <person name="Wu L."/>
            <person name="Ma J."/>
        </authorList>
    </citation>
    <scope>NUCLEOTIDE SEQUENCE [LARGE SCALE GENOMIC DNA]</scope>
    <source>
        <strain evidence="6">CCUG 53903</strain>
    </source>
</reference>
<evidence type="ECO:0000256" key="2">
    <source>
        <dbReference type="ARBA" id="ARBA00022759"/>
    </source>
</evidence>
<dbReference type="SMART" id="SM00318">
    <property type="entry name" value="SNc"/>
    <property type="match status" value="1"/>
</dbReference>
<gene>
    <name evidence="5" type="ORF">ACFQU0_02235</name>
</gene>
<dbReference type="PANTHER" id="PTHR12302">
    <property type="entry name" value="EBNA2 BINDING PROTEIN P100"/>
    <property type="match status" value="1"/>
</dbReference>
<dbReference type="InterPro" id="IPR016071">
    <property type="entry name" value="Staphylococal_nuclease_OB-fold"/>
</dbReference>
<dbReference type="SUPFAM" id="SSF50199">
    <property type="entry name" value="Staphylococcal nuclease"/>
    <property type="match status" value="1"/>
</dbReference>
<dbReference type="Gene3D" id="2.40.50.90">
    <property type="match status" value="1"/>
</dbReference>
<organism evidence="5 6">
    <name type="scientific">Hydrogenophaga defluvii</name>
    <dbReference type="NCBI Taxonomy" id="249410"/>
    <lineage>
        <taxon>Bacteria</taxon>
        <taxon>Pseudomonadati</taxon>
        <taxon>Pseudomonadota</taxon>
        <taxon>Betaproteobacteria</taxon>
        <taxon>Burkholderiales</taxon>
        <taxon>Comamonadaceae</taxon>
        <taxon>Hydrogenophaga</taxon>
    </lineage>
</organism>
<keyword evidence="6" id="KW-1185">Reference proteome</keyword>
<evidence type="ECO:0000256" key="1">
    <source>
        <dbReference type="ARBA" id="ARBA00022722"/>
    </source>
</evidence>
<dbReference type="PROSITE" id="PS01123">
    <property type="entry name" value="TNASE_1"/>
    <property type="match status" value="1"/>
</dbReference>
<proteinExistence type="predicted"/>
<dbReference type="InterPro" id="IPR002071">
    <property type="entry name" value="Thermonucl_AS"/>
</dbReference>
<dbReference type="InterPro" id="IPR035437">
    <property type="entry name" value="SNase_OB-fold_sf"/>
</dbReference>
<keyword evidence="1" id="KW-0540">Nuclease</keyword>
<dbReference type="Proteomes" id="UP001596457">
    <property type="component" value="Unassembled WGS sequence"/>
</dbReference>
<evidence type="ECO:0000259" key="4">
    <source>
        <dbReference type="PROSITE" id="PS50830"/>
    </source>
</evidence>
<keyword evidence="2" id="KW-0255">Endonuclease</keyword>
<accession>A0ABW2S714</accession>
<name>A0ABW2S714_9BURK</name>
<evidence type="ECO:0000313" key="5">
    <source>
        <dbReference type="EMBL" id="MFC7459244.1"/>
    </source>
</evidence>
<protein>
    <submittedName>
        <fullName evidence="5">Thermonuclease family protein</fullName>
    </submittedName>
</protein>
<dbReference type="PROSITE" id="PS50830">
    <property type="entry name" value="TNASE_3"/>
    <property type="match status" value="1"/>
</dbReference>
<keyword evidence="3" id="KW-0378">Hydrolase</keyword>
<evidence type="ECO:0000256" key="3">
    <source>
        <dbReference type="ARBA" id="ARBA00022801"/>
    </source>
</evidence>
<dbReference type="EMBL" id="JBHTBZ010000005">
    <property type="protein sequence ID" value="MFC7459244.1"/>
    <property type="molecule type" value="Genomic_DNA"/>
</dbReference>
<dbReference type="Pfam" id="PF00565">
    <property type="entry name" value="SNase"/>
    <property type="match status" value="1"/>
</dbReference>
<comment type="caution">
    <text evidence="5">The sequence shown here is derived from an EMBL/GenBank/DDBJ whole genome shotgun (WGS) entry which is preliminary data.</text>
</comment>
<evidence type="ECO:0000313" key="6">
    <source>
        <dbReference type="Proteomes" id="UP001596457"/>
    </source>
</evidence>
<sequence>MIVLAACSASAETISGRVVGVTDGDTITVLDGDKTQHKIRVAGIDAPEKAQPFGQRSKASMSTLVFGKDVEVVAGKHDRYGRTVGKVLVADPSCQSSTCAKTLDAGHALITMGLAWWYRKYAREQSASDANLYELAENEAQAKRVGLWADAHPSPPWDWRHTSHR</sequence>
<feature type="domain" description="TNase-like" evidence="4">
    <location>
        <begin position="12"/>
        <end position="150"/>
    </location>
</feature>
<dbReference type="PANTHER" id="PTHR12302:SF3">
    <property type="entry name" value="SERINE_THREONINE-PROTEIN KINASE 31"/>
    <property type="match status" value="1"/>
</dbReference>